<keyword evidence="6" id="KW-0967">Endosome</keyword>
<evidence type="ECO:0000313" key="12">
    <source>
        <dbReference type="EMBL" id="KAF6002291.1"/>
    </source>
</evidence>
<dbReference type="GO" id="GO:0032511">
    <property type="term" value="P:late endosome to vacuole transport via multivesicular body sorting pathway"/>
    <property type="evidence" value="ECO:0007669"/>
    <property type="project" value="InterPro"/>
</dbReference>
<evidence type="ECO:0000256" key="5">
    <source>
        <dbReference type="ARBA" id="ARBA00022490"/>
    </source>
</evidence>
<dbReference type="InterPro" id="IPR044538">
    <property type="entry name" value="Vta1-like"/>
</dbReference>
<dbReference type="Gene3D" id="1.25.40.270">
    <property type="entry name" value="Vacuolar protein sorting-associated protein vta1"/>
    <property type="match status" value="1"/>
</dbReference>
<name>A0A7J7IJ11_9RHOD</name>
<reference evidence="12 13" key="1">
    <citation type="journal article" date="2020" name="J. Phycol.">
        <title>Comparative genome analysis reveals Cyanidiococcus gen. nov., a new extremophilic red algal genus sister to Cyanidioschyzon (Cyanidioschyzonaceae, Rhodophyta).</title>
        <authorList>
            <person name="Liu S.-L."/>
            <person name="Chiang Y.-R."/>
            <person name="Yoon H.S."/>
            <person name="Fu H.-Y."/>
        </authorList>
    </citation>
    <scope>NUCLEOTIDE SEQUENCE [LARGE SCALE GENOMIC DNA]</scope>
    <source>
        <strain evidence="12 13">THAL066</strain>
    </source>
</reference>
<proteinExistence type="inferred from homology"/>
<evidence type="ECO:0000313" key="13">
    <source>
        <dbReference type="Proteomes" id="UP000530660"/>
    </source>
</evidence>
<evidence type="ECO:0000259" key="10">
    <source>
        <dbReference type="Pfam" id="PF04652"/>
    </source>
</evidence>
<dbReference type="Proteomes" id="UP000530660">
    <property type="component" value="Unassembled WGS sequence"/>
</dbReference>
<dbReference type="AlphaFoldDB" id="A0A7J7IJ11"/>
<feature type="domain" description="Vta1 C-terminal" evidence="11">
    <location>
        <begin position="309"/>
        <end position="339"/>
    </location>
</feature>
<evidence type="ECO:0000256" key="1">
    <source>
        <dbReference type="ARBA" id="ARBA00004481"/>
    </source>
</evidence>
<dbReference type="Gene3D" id="1.20.5.420">
    <property type="entry name" value="Immunoglobulin FC, subunit C"/>
    <property type="match status" value="1"/>
</dbReference>
<dbReference type="Pfam" id="PF04652">
    <property type="entry name" value="Vta1"/>
    <property type="match status" value="1"/>
</dbReference>
<dbReference type="GO" id="GO:0015031">
    <property type="term" value="P:protein transport"/>
    <property type="evidence" value="ECO:0007669"/>
    <property type="project" value="UniProtKB-KW"/>
</dbReference>
<dbReference type="PANTHER" id="PTHR46009:SF1">
    <property type="entry name" value="VACUOLAR PROTEIN SORTING-ASSOCIATED PROTEIN VTA1 HOMOLOG"/>
    <property type="match status" value="1"/>
</dbReference>
<evidence type="ECO:0000256" key="7">
    <source>
        <dbReference type="ARBA" id="ARBA00022927"/>
    </source>
</evidence>
<accession>A0A7J7IJ11</accession>
<dbReference type="Pfam" id="PF18097">
    <property type="entry name" value="Vta1_C"/>
    <property type="match status" value="1"/>
</dbReference>
<evidence type="ECO:0000256" key="2">
    <source>
        <dbReference type="ARBA" id="ARBA00004496"/>
    </source>
</evidence>
<evidence type="ECO:0000256" key="6">
    <source>
        <dbReference type="ARBA" id="ARBA00022753"/>
    </source>
</evidence>
<keyword evidence="5" id="KW-0963">Cytoplasm</keyword>
<keyword evidence="7" id="KW-0653">Protein transport</keyword>
<evidence type="ECO:0000256" key="4">
    <source>
        <dbReference type="ARBA" id="ARBA00022448"/>
    </source>
</evidence>
<keyword evidence="8" id="KW-0472">Membrane</keyword>
<dbReference type="InterPro" id="IPR039431">
    <property type="entry name" value="Vta1/CALS_N"/>
</dbReference>
<feature type="domain" description="Vta1/callose synthase N-terminal" evidence="10">
    <location>
        <begin position="19"/>
        <end position="185"/>
    </location>
</feature>
<dbReference type="PANTHER" id="PTHR46009">
    <property type="entry name" value="VACUOLAR PROTEIN SORTING-ASSOCIATED PROTEIN VTA1 HOMOLOG"/>
    <property type="match status" value="1"/>
</dbReference>
<dbReference type="GO" id="GO:0005771">
    <property type="term" value="C:multivesicular body"/>
    <property type="evidence" value="ECO:0007669"/>
    <property type="project" value="TreeGrafter"/>
</dbReference>
<keyword evidence="4" id="KW-0813">Transport</keyword>
<dbReference type="InterPro" id="IPR041212">
    <property type="entry name" value="Vta1_C"/>
</dbReference>
<feature type="region of interest" description="Disordered" evidence="9">
    <location>
        <begin position="187"/>
        <end position="301"/>
    </location>
</feature>
<dbReference type="GO" id="GO:0010008">
    <property type="term" value="C:endosome membrane"/>
    <property type="evidence" value="ECO:0007669"/>
    <property type="project" value="UniProtKB-SubCell"/>
</dbReference>
<evidence type="ECO:0000256" key="9">
    <source>
        <dbReference type="SAM" id="MobiDB-lite"/>
    </source>
</evidence>
<feature type="compositionally biased region" description="Polar residues" evidence="9">
    <location>
        <begin position="282"/>
        <end position="294"/>
    </location>
</feature>
<sequence length="366" mass="40448">MDRDQGVMASVPEALQGLYPFFARGREVEHLEPVVSYFTRLYAVEQGLGIRRQLIDASEQKRVAVFLMDEMNGLESLKKRVLSSSEWSSIFRHEAFDYMHRFALRIFERAEREERRLQPTVDTAAKFYAASIFLQALEQFRLSDGASSRETYIDAEDTSAFWEQLSQQIRYAQYRCVSIRKALRETPRAQETGRPANGGRLASVSDPDSIAKDALPYGEKRDAGIGSRGVPESLETDETVSLDADPKSATIGHSSSTPIVSVRSAKNGPVAAERNGPRYQESDQAGNGADQSPCSPGHGVAVGTRQAFRRHVRSALSAIEFDDDETAAKELREALALLTPLDAPRESSAVDAVVSLETRRSESSAP</sequence>
<gene>
    <name evidence="12" type="ORF">F1559_003965</name>
</gene>
<keyword evidence="13" id="KW-1185">Reference proteome</keyword>
<comment type="subcellular location">
    <subcellularLocation>
        <location evidence="2">Cytoplasm</location>
    </subcellularLocation>
    <subcellularLocation>
        <location evidence="1">Endosome membrane</location>
        <topology evidence="1">Peripheral membrane protein</topology>
    </subcellularLocation>
</comment>
<evidence type="ECO:0000256" key="3">
    <source>
        <dbReference type="ARBA" id="ARBA00007895"/>
    </source>
</evidence>
<organism evidence="12 13">
    <name type="scientific">Cyanidiococcus yangmingshanensis</name>
    <dbReference type="NCBI Taxonomy" id="2690220"/>
    <lineage>
        <taxon>Eukaryota</taxon>
        <taxon>Rhodophyta</taxon>
        <taxon>Bangiophyceae</taxon>
        <taxon>Cyanidiales</taxon>
        <taxon>Cyanidiaceae</taxon>
        <taxon>Cyanidiococcus</taxon>
    </lineage>
</organism>
<evidence type="ECO:0000256" key="8">
    <source>
        <dbReference type="ARBA" id="ARBA00023136"/>
    </source>
</evidence>
<dbReference type="InterPro" id="IPR023175">
    <property type="entry name" value="Vta1/CALS_N_sf"/>
</dbReference>
<dbReference type="EMBL" id="VWRR01000011">
    <property type="protein sequence ID" value="KAF6002291.1"/>
    <property type="molecule type" value="Genomic_DNA"/>
</dbReference>
<dbReference type="OrthoDB" id="5890at2759"/>
<comment type="similarity">
    <text evidence="3">Belongs to the VTA1 family.</text>
</comment>
<comment type="caution">
    <text evidence="12">The sequence shown here is derived from an EMBL/GenBank/DDBJ whole genome shotgun (WGS) entry which is preliminary data.</text>
</comment>
<protein>
    <submittedName>
        <fullName evidence="12">Uncharacterized protein</fullName>
    </submittedName>
</protein>
<evidence type="ECO:0000259" key="11">
    <source>
        <dbReference type="Pfam" id="PF18097"/>
    </source>
</evidence>